<dbReference type="SUPFAM" id="SSF52833">
    <property type="entry name" value="Thioredoxin-like"/>
    <property type="match status" value="1"/>
</dbReference>
<feature type="site" description="Contributes to redox potential value" evidence="5">
    <location>
        <position position="40"/>
    </location>
</feature>
<dbReference type="Gene3D" id="3.40.30.10">
    <property type="entry name" value="Glutaredoxin"/>
    <property type="match status" value="1"/>
</dbReference>
<dbReference type="PIRSF" id="PIRSF000077">
    <property type="entry name" value="Thioredoxin"/>
    <property type="match status" value="1"/>
</dbReference>
<accession>A0A1H7PLS8</accession>
<evidence type="ECO:0000313" key="9">
    <source>
        <dbReference type="Proteomes" id="UP000183894"/>
    </source>
</evidence>
<evidence type="ECO:0000313" key="8">
    <source>
        <dbReference type="EMBL" id="SEL36750.1"/>
    </source>
</evidence>
<gene>
    <name evidence="8" type="ORF">SAMN04488691_104132</name>
</gene>
<evidence type="ECO:0000256" key="3">
    <source>
        <dbReference type="ARBA" id="ARBA00023157"/>
    </source>
</evidence>
<feature type="domain" description="Thioredoxin" evidence="7">
    <location>
        <begin position="1"/>
        <end position="113"/>
    </location>
</feature>
<evidence type="ECO:0000256" key="2">
    <source>
        <dbReference type="ARBA" id="ARBA00022982"/>
    </source>
</evidence>
<dbReference type="GO" id="GO:0015035">
    <property type="term" value="F:protein-disulfide reductase activity"/>
    <property type="evidence" value="ECO:0007669"/>
    <property type="project" value="InterPro"/>
</dbReference>
<keyword evidence="1" id="KW-0813">Transport</keyword>
<feature type="active site" description="Nucleophile" evidence="5">
    <location>
        <position position="39"/>
    </location>
</feature>
<evidence type="ECO:0000256" key="4">
    <source>
        <dbReference type="ARBA" id="ARBA00023284"/>
    </source>
</evidence>
<dbReference type="PANTHER" id="PTHR45663:SF11">
    <property type="entry name" value="GEO12009P1"/>
    <property type="match status" value="1"/>
</dbReference>
<evidence type="ECO:0000256" key="5">
    <source>
        <dbReference type="PIRSR" id="PIRSR000077-1"/>
    </source>
</evidence>
<dbReference type="PRINTS" id="PR00421">
    <property type="entry name" value="THIOREDOXIN"/>
</dbReference>
<protein>
    <submittedName>
        <fullName evidence="8">Thioredoxin</fullName>
    </submittedName>
</protein>
<dbReference type="OrthoDB" id="35385at2157"/>
<organism evidence="8 9">
    <name type="scientific">Haloferax larsenii</name>
    <dbReference type="NCBI Taxonomy" id="302484"/>
    <lineage>
        <taxon>Archaea</taxon>
        <taxon>Methanobacteriati</taxon>
        <taxon>Methanobacteriota</taxon>
        <taxon>Stenosarchaea group</taxon>
        <taxon>Halobacteria</taxon>
        <taxon>Halobacteriales</taxon>
        <taxon>Haloferacaceae</taxon>
        <taxon>Haloferax</taxon>
    </lineage>
</organism>
<feature type="disulfide bond" description="Redox-active" evidence="6">
    <location>
        <begin position="39"/>
        <end position="42"/>
    </location>
</feature>
<feature type="site" description="Contributes to redox potential value" evidence="5">
    <location>
        <position position="41"/>
    </location>
</feature>
<dbReference type="PANTHER" id="PTHR45663">
    <property type="entry name" value="GEO12009P1"/>
    <property type="match status" value="1"/>
</dbReference>
<proteinExistence type="predicted"/>
<keyword evidence="4 6" id="KW-0676">Redox-active center</keyword>
<evidence type="ECO:0000256" key="6">
    <source>
        <dbReference type="PIRSR" id="PIRSR000077-4"/>
    </source>
</evidence>
<dbReference type="AlphaFoldDB" id="A0A1H7PLS8"/>
<dbReference type="InterPro" id="IPR005746">
    <property type="entry name" value="Thioredoxin"/>
</dbReference>
<dbReference type="InterPro" id="IPR013766">
    <property type="entry name" value="Thioredoxin_domain"/>
</dbReference>
<dbReference type="EMBL" id="FOAD01000004">
    <property type="protein sequence ID" value="SEL36750.1"/>
    <property type="molecule type" value="Genomic_DNA"/>
</dbReference>
<dbReference type="PROSITE" id="PS51352">
    <property type="entry name" value="THIOREDOXIN_2"/>
    <property type="match status" value="1"/>
</dbReference>
<dbReference type="InterPro" id="IPR017937">
    <property type="entry name" value="Thioredoxin_CS"/>
</dbReference>
<feature type="site" description="Deprotonates C-terminal active site Cys" evidence="5">
    <location>
        <position position="33"/>
    </location>
</feature>
<dbReference type="RefSeq" id="WP_074793744.1">
    <property type="nucleotide sequence ID" value="NZ_FOAD01000004.1"/>
</dbReference>
<keyword evidence="3 6" id="KW-1015">Disulfide bond</keyword>
<keyword evidence="2" id="KW-0249">Electron transport</keyword>
<evidence type="ECO:0000256" key="1">
    <source>
        <dbReference type="ARBA" id="ARBA00022448"/>
    </source>
</evidence>
<dbReference type="PROSITE" id="PS00194">
    <property type="entry name" value="THIOREDOXIN_1"/>
    <property type="match status" value="1"/>
</dbReference>
<dbReference type="InterPro" id="IPR036249">
    <property type="entry name" value="Thioredoxin-like_sf"/>
</dbReference>
<dbReference type="Pfam" id="PF00085">
    <property type="entry name" value="Thioredoxin"/>
    <property type="match status" value="1"/>
</dbReference>
<dbReference type="GO" id="GO:0005737">
    <property type="term" value="C:cytoplasm"/>
    <property type="evidence" value="ECO:0007669"/>
    <property type="project" value="TreeGrafter"/>
</dbReference>
<evidence type="ECO:0000259" key="7">
    <source>
        <dbReference type="PROSITE" id="PS51352"/>
    </source>
</evidence>
<feature type="active site" description="Nucleophile" evidence="5">
    <location>
        <position position="42"/>
    </location>
</feature>
<name>A0A1H7PLS8_HALLR</name>
<dbReference type="NCBIfam" id="TIGR01068">
    <property type="entry name" value="thioredoxin"/>
    <property type="match status" value="1"/>
</dbReference>
<dbReference type="CDD" id="cd02947">
    <property type="entry name" value="TRX_family"/>
    <property type="match status" value="1"/>
</dbReference>
<dbReference type="Proteomes" id="UP000183894">
    <property type="component" value="Unassembled WGS sequence"/>
</dbReference>
<sequence length="113" mass="12367">MPESELVTDEPVHVESVEHFKSVVDRDGVVLVDFYADWCGPCQMLDPVVENIAADTAAVVVKVDIDEFQQLAGAYQVQSVPNVVFFADGEPKKRVVGMRGEDVLRCAVDDLSA</sequence>
<reference evidence="8 9" key="1">
    <citation type="submission" date="2016-10" db="EMBL/GenBank/DDBJ databases">
        <authorList>
            <person name="de Groot N.N."/>
        </authorList>
    </citation>
    <scope>NUCLEOTIDE SEQUENCE [LARGE SCALE GENOMIC DNA]</scope>
    <source>
        <strain evidence="8 9">CDM_5</strain>
    </source>
</reference>